<proteinExistence type="predicted"/>
<dbReference type="EMBL" id="CM009291">
    <property type="protein sequence ID" value="PNT51573.1"/>
    <property type="molecule type" value="Genomic_DNA"/>
</dbReference>
<dbReference type="AlphaFoldDB" id="A0A2K2BP64"/>
<accession>A0A2K2BP64</accession>
<keyword evidence="3" id="KW-1185">Reference proteome</keyword>
<sequence>MTHLSWVLLEADPSVLGLAATRTLQRWVLLGEEPQQEEEEEEEEEEEKDNEDDPYEETNQNAQISAIENLNDDGDEDEEPIEKLLEPFGKDQLINLLREAANGHRDFADKIQQVAGQDPVRWKIFVHRLGWDTNVEALMNAFKPVLDSLGRLMLLRKHNNQFWSIRKGRVI</sequence>
<evidence type="ECO:0000256" key="1">
    <source>
        <dbReference type="SAM" id="MobiDB-lite"/>
    </source>
</evidence>
<feature type="compositionally biased region" description="Acidic residues" evidence="1">
    <location>
        <begin position="70"/>
        <end position="80"/>
    </location>
</feature>
<protein>
    <submittedName>
        <fullName evidence="2">Uncharacterized protein</fullName>
    </submittedName>
</protein>
<feature type="region of interest" description="Disordered" evidence="1">
    <location>
        <begin position="29"/>
        <end position="82"/>
    </location>
</feature>
<dbReference type="Proteomes" id="UP000006729">
    <property type="component" value="Chromosome 2"/>
</dbReference>
<name>A0A2K2BP64_POPTR</name>
<dbReference type="InParanoid" id="A0A2K2BP64"/>
<reference evidence="2 3" key="1">
    <citation type="journal article" date="2006" name="Science">
        <title>The genome of black cottonwood, Populus trichocarpa (Torr. &amp; Gray).</title>
        <authorList>
            <person name="Tuskan G.A."/>
            <person name="Difazio S."/>
            <person name="Jansson S."/>
            <person name="Bohlmann J."/>
            <person name="Grigoriev I."/>
            <person name="Hellsten U."/>
            <person name="Putnam N."/>
            <person name="Ralph S."/>
            <person name="Rombauts S."/>
            <person name="Salamov A."/>
            <person name="Schein J."/>
            <person name="Sterck L."/>
            <person name="Aerts A."/>
            <person name="Bhalerao R.R."/>
            <person name="Bhalerao R.P."/>
            <person name="Blaudez D."/>
            <person name="Boerjan W."/>
            <person name="Brun A."/>
            <person name="Brunner A."/>
            <person name="Busov V."/>
            <person name="Campbell M."/>
            <person name="Carlson J."/>
            <person name="Chalot M."/>
            <person name="Chapman J."/>
            <person name="Chen G.L."/>
            <person name="Cooper D."/>
            <person name="Coutinho P.M."/>
            <person name="Couturier J."/>
            <person name="Covert S."/>
            <person name="Cronk Q."/>
            <person name="Cunningham R."/>
            <person name="Davis J."/>
            <person name="Degroeve S."/>
            <person name="Dejardin A."/>
            <person name="Depamphilis C."/>
            <person name="Detter J."/>
            <person name="Dirks B."/>
            <person name="Dubchak I."/>
            <person name="Duplessis S."/>
            <person name="Ehlting J."/>
            <person name="Ellis B."/>
            <person name="Gendler K."/>
            <person name="Goodstein D."/>
            <person name="Gribskov M."/>
            <person name="Grimwood J."/>
            <person name="Groover A."/>
            <person name="Gunter L."/>
            <person name="Hamberger B."/>
            <person name="Heinze B."/>
            <person name="Helariutta Y."/>
            <person name="Henrissat B."/>
            <person name="Holligan D."/>
            <person name="Holt R."/>
            <person name="Huang W."/>
            <person name="Islam-Faridi N."/>
            <person name="Jones S."/>
            <person name="Jones-Rhoades M."/>
            <person name="Jorgensen R."/>
            <person name="Joshi C."/>
            <person name="Kangasjarvi J."/>
            <person name="Karlsson J."/>
            <person name="Kelleher C."/>
            <person name="Kirkpatrick R."/>
            <person name="Kirst M."/>
            <person name="Kohler A."/>
            <person name="Kalluri U."/>
            <person name="Larimer F."/>
            <person name="Leebens-Mack J."/>
            <person name="Leple J.C."/>
            <person name="Locascio P."/>
            <person name="Lou Y."/>
            <person name="Lucas S."/>
            <person name="Martin F."/>
            <person name="Montanini B."/>
            <person name="Napoli C."/>
            <person name="Nelson D.R."/>
            <person name="Nelson C."/>
            <person name="Nieminen K."/>
            <person name="Nilsson O."/>
            <person name="Pereda V."/>
            <person name="Peter G."/>
            <person name="Philippe R."/>
            <person name="Pilate G."/>
            <person name="Poliakov A."/>
            <person name="Razumovskaya J."/>
            <person name="Richardson P."/>
            <person name="Rinaldi C."/>
            <person name="Ritland K."/>
            <person name="Rouze P."/>
            <person name="Ryaboy D."/>
            <person name="Schmutz J."/>
            <person name="Schrader J."/>
            <person name="Segerman B."/>
            <person name="Shin H."/>
            <person name="Siddiqui A."/>
            <person name="Sterky F."/>
            <person name="Terry A."/>
            <person name="Tsai C.J."/>
            <person name="Uberbacher E."/>
            <person name="Unneberg P."/>
            <person name="Vahala J."/>
            <person name="Wall K."/>
            <person name="Wessler S."/>
            <person name="Yang G."/>
            <person name="Yin T."/>
            <person name="Douglas C."/>
            <person name="Marra M."/>
            <person name="Sandberg G."/>
            <person name="Van de Peer Y."/>
            <person name="Rokhsar D."/>
        </authorList>
    </citation>
    <scope>NUCLEOTIDE SEQUENCE [LARGE SCALE GENOMIC DNA]</scope>
    <source>
        <strain evidence="3">cv. Nisqually</strain>
    </source>
</reference>
<gene>
    <name evidence="2" type="ORF">POPTR_002G249800</name>
</gene>
<evidence type="ECO:0000313" key="3">
    <source>
        <dbReference type="Proteomes" id="UP000006729"/>
    </source>
</evidence>
<dbReference type="STRING" id="3694.A0A2K2BP64"/>
<feature type="compositionally biased region" description="Acidic residues" evidence="1">
    <location>
        <begin position="34"/>
        <end position="56"/>
    </location>
</feature>
<organism evidence="2 3">
    <name type="scientific">Populus trichocarpa</name>
    <name type="common">Western balsam poplar</name>
    <name type="synonym">Populus balsamifera subsp. trichocarpa</name>
    <dbReference type="NCBI Taxonomy" id="3694"/>
    <lineage>
        <taxon>Eukaryota</taxon>
        <taxon>Viridiplantae</taxon>
        <taxon>Streptophyta</taxon>
        <taxon>Embryophyta</taxon>
        <taxon>Tracheophyta</taxon>
        <taxon>Spermatophyta</taxon>
        <taxon>Magnoliopsida</taxon>
        <taxon>eudicotyledons</taxon>
        <taxon>Gunneridae</taxon>
        <taxon>Pentapetalae</taxon>
        <taxon>rosids</taxon>
        <taxon>fabids</taxon>
        <taxon>Malpighiales</taxon>
        <taxon>Salicaceae</taxon>
        <taxon>Saliceae</taxon>
        <taxon>Populus</taxon>
    </lineage>
</organism>
<evidence type="ECO:0000313" key="2">
    <source>
        <dbReference type="EMBL" id="PNT51573.1"/>
    </source>
</evidence>